<keyword evidence="6" id="KW-1185">Reference proteome</keyword>
<dbReference type="PROSITE" id="PS50075">
    <property type="entry name" value="CARRIER"/>
    <property type="match status" value="1"/>
</dbReference>
<dbReference type="Pfam" id="PF01553">
    <property type="entry name" value="Acyltransferase"/>
    <property type="match status" value="1"/>
</dbReference>
<keyword evidence="3" id="KW-0472">Membrane</keyword>
<dbReference type="KEGG" id="mno:Mnod_8079"/>
<accession>B8IX26</accession>
<dbReference type="Pfam" id="PF00501">
    <property type="entry name" value="AMP-binding"/>
    <property type="match status" value="1"/>
</dbReference>
<dbReference type="SUPFAM" id="SSF69593">
    <property type="entry name" value="Glycerol-3-phosphate (1)-acyltransferase"/>
    <property type="match status" value="1"/>
</dbReference>
<evidence type="ECO:0000313" key="5">
    <source>
        <dbReference type="EMBL" id="ACL63067.1"/>
    </source>
</evidence>
<keyword evidence="3" id="KW-1133">Transmembrane helix</keyword>
<evidence type="ECO:0000256" key="2">
    <source>
        <dbReference type="ARBA" id="ARBA00022598"/>
    </source>
</evidence>
<dbReference type="GO" id="GO:0016874">
    <property type="term" value="F:ligase activity"/>
    <property type="evidence" value="ECO:0007669"/>
    <property type="project" value="UniProtKB-KW"/>
</dbReference>
<sequence>MRDEALHPSSATEPGQQPGAASLLDVIRSLLRELHPERRRPLAVDLDSDLERDLALDSLGRAELLLRLSRAFRVTLPDRLIGEAATPADLLAAVQAAGAARCPGATFPRDEALSPAAEPHGAATLPEVLAFHVRRNPDRPHLRLWQGPDHETIVTYAALDDAARRVAGGLLEAGLAAGGRVAIMLPTGPDFFPAFFGVLLAGGIPVPLYPPFRRAQIQDHLQRQARILSNAAPEILITDGEIKPFARLLPGLVESLRTLTTVEELATAAPLAATVPATGTTVALIQYTSGSTGDPKGVTLTHANLLANIRAIGEALGATSADVVVSWLPLYHDMGLIGCWLGSLYFGAPAVIMPPLSFLADPGRWLRAIHRHRATISAAPNFAYELCLKTLRDEDLAGLDLGSLRVLTNGAEPVSSDTLSRFAQRFTAFGLRPSALTPVYGLAECAVGLAFPPPGRGPLIDWIDRTALSRQGEARPAAPGNAKSIAFAACGRPLRGHQIRIVDEAGREVPERVEGRLQFRGPSATAGYFRNPEKTQALFDGEWLESGDLAYEAGGDVFITGRLKDIVIRAGRKIHPHELEEVAGSVPGVRKGCVAAFASPDPKTGTERLILVAETRLTDASARAGLRRTLAEAAAGVLDQPPDDILLCPPHTVPKTSSGKIRRAAARALYESGGLDRPDSIRAQVAGLALAGIGARLRRIARLAREAGYAAQWWAVLVGLGIVLWPVVIMLPRRAWRHAALRAGLRAFFRLTGTPVLVEGGTATPPAIIAANHASYLDAAVLAAVLPGTPVFLAKHELAGQAVAGPFLRRLGTVFVHRGEAAGVSDADVVLDRIRAGEQIVAFPEGTFTRTPGLLGFHLGAFMTACRAGVPVAPIAITGTRSLLRADQWFPRHGAIRVHLGQKIAPEGADFHAAVRLRDAVRAAILARCGEPDLADEPVSLPAAPSAPG</sequence>
<dbReference type="CDD" id="cd07989">
    <property type="entry name" value="LPLAT_AGPAT-like"/>
    <property type="match status" value="1"/>
</dbReference>
<dbReference type="InterPro" id="IPR009081">
    <property type="entry name" value="PP-bd_ACP"/>
</dbReference>
<dbReference type="PANTHER" id="PTHR22754">
    <property type="entry name" value="DISCO-INTERACTING PROTEIN 2 DIP2 -RELATED"/>
    <property type="match status" value="1"/>
</dbReference>
<proteinExistence type="inferred from homology"/>
<evidence type="ECO:0000256" key="3">
    <source>
        <dbReference type="SAM" id="Phobius"/>
    </source>
</evidence>
<dbReference type="AlphaFoldDB" id="B8IX26"/>
<dbReference type="GO" id="GO:0016746">
    <property type="term" value="F:acyltransferase activity"/>
    <property type="evidence" value="ECO:0007669"/>
    <property type="project" value="InterPro"/>
</dbReference>
<dbReference type="Proteomes" id="UP000008207">
    <property type="component" value="Plasmid pMNOD02"/>
</dbReference>
<gene>
    <name evidence="5" type="ordered locus">Mnod_8079</name>
</gene>
<dbReference type="SUPFAM" id="SSF47336">
    <property type="entry name" value="ACP-like"/>
    <property type="match status" value="1"/>
</dbReference>
<dbReference type="CDD" id="cd05931">
    <property type="entry name" value="FAAL"/>
    <property type="match status" value="1"/>
</dbReference>
<dbReference type="SMART" id="SM00563">
    <property type="entry name" value="PlsC"/>
    <property type="match status" value="1"/>
</dbReference>
<dbReference type="InterPro" id="IPR042099">
    <property type="entry name" value="ANL_N_sf"/>
</dbReference>
<keyword evidence="5" id="KW-0614">Plasmid</keyword>
<dbReference type="PROSITE" id="PS00455">
    <property type="entry name" value="AMP_BINDING"/>
    <property type="match status" value="1"/>
</dbReference>
<dbReference type="InterPro" id="IPR000873">
    <property type="entry name" value="AMP-dep_synth/lig_dom"/>
</dbReference>
<dbReference type="Gene3D" id="1.10.1200.10">
    <property type="entry name" value="ACP-like"/>
    <property type="match status" value="1"/>
</dbReference>
<feature type="domain" description="Carrier" evidence="4">
    <location>
        <begin position="21"/>
        <end position="98"/>
    </location>
</feature>
<geneLocation type="plasmid" evidence="5 6">
    <name>pMNOD02</name>
</geneLocation>
<dbReference type="Gene3D" id="3.40.50.12780">
    <property type="entry name" value="N-terminal domain of ligase-like"/>
    <property type="match status" value="1"/>
</dbReference>
<dbReference type="GO" id="GO:0070566">
    <property type="term" value="F:adenylyltransferase activity"/>
    <property type="evidence" value="ECO:0007669"/>
    <property type="project" value="TreeGrafter"/>
</dbReference>
<comment type="similarity">
    <text evidence="1">Belongs to the ATP-dependent AMP-binding enzyme family.</text>
</comment>
<dbReference type="SUPFAM" id="SSF56801">
    <property type="entry name" value="Acetyl-CoA synthetase-like"/>
    <property type="match status" value="1"/>
</dbReference>
<dbReference type="InterPro" id="IPR002123">
    <property type="entry name" value="Plipid/glycerol_acylTrfase"/>
</dbReference>
<reference evidence="6" key="1">
    <citation type="submission" date="2009-01" db="EMBL/GenBank/DDBJ databases">
        <title>Complete sequence of plasmid 2 of Methylobacterium nodulans ORS 2060.</title>
        <authorList>
            <consortium name="US DOE Joint Genome Institute"/>
            <person name="Lucas S."/>
            <person name="Copeland A."/>
            <person name="Lapidus A."/>
            <person name="Glavina del Rio T."/>
            <person name="Dalin E."/>
            <person name="Tice H."/>
            <person name="Bruce D."/>
            <person name="Goodwin L."/>
            <person name="Pitluck S."/>
            <person name="Sims D."/>
            <person name="Brettin T."/>
            <person name="Detter J.C."/>
            <person name="Han C."/>
            <person name="Larimer F."/>
            <person name="Land M."/>
            <person name="Hauser L."/>
            <person name="Kyrpides N."/>
            <person name="Ivanova N."/>
            <person name="Marx C.J."/>
            <person name="Richardson P."/>
        </authorList>
    </citation>
    <scope>NUCLEOTIDE SEQUENCE [LARGE SCALE GENOMIC DNA]</scope>
    <source>
        <strain evidence="6">LMG 21967 / CNCM I-2342 / ORS 2060</strain>
        <plasmid evidence="6">Plasmid pMNOD02</plasmid>
    </source>
</reference>
<evidence type="ECO:0000256" key="1">
    <source>
        <dbReference type="ARBA" id="ARBA00006432"/>
    </source>
</evidence>
<dbReference type="RefSeq" id="WP_012631269.1">
    <property type="nucleotide sequence ID" value="NC_011887.1"/>
</dbReference>
<dbReference type="InterPro" id="IPR036736">
    <property type="entry name" value="ACP-like_sf"/>
</dbReference>
<evidence type="ECO:0000259" key="4">
    <source>
        <dbReference type="PROSITE" id="PS50075"/>
    </source>
</evidence>
<dbReference type="GO" id="GO:0071766">
    <property type="term" value="P:Actinobacterium-type cell wall biogenesis"/>
    <property type="evidence" value="ECO:0007669"/>
    <property type="project" value="UniProtKB-ARBA"/>
</dbReference>
<dbReference type="HOGENOM" id="CLU_000022_23_5_5"/>
<dbReference type="GO" id="GO:0006633">
    <property type="term" value="P:fatty acid biosynthetic process"/>
    <property type="evidence" value="ECO:0007669"/>
    <property type="project" value="TreeGrafter"/>
</dbReference>
<evidence type="ECO:0000313" key="6">
    <source>
        <dbReference type="Proteomes" id="UP000008207"/>
    </source>
</evidence>
<keyword evidence="2 5" id="KW-0436">Ligase</keyword>
<organism evidence="5 6">
    <name type="scientific">Methylobacterium nodulans (strain LMG 21967 / CNCM I-2342 / ORS 2060)</name>
    <dbReference type="NCBI Taxonomy" id="460265"/>
    <lineage>
        <taxon>Bacteria</taxon>
        <taxon>Pseudomonadati</taxon>
        <taxon>Pseudomonadota</taxon>
        <taxon>Alphaproteobacteria</taxon>
        <taxon>Hyphomicrobiales</taxon>
        <taxon>Methylobacteriaceae</taxon>
        <taxon>Methylobacterium</taxon>
    </lineage>
</organism>
<name>B8IX26_METNO</name>
<dbReference type="Gene3D" id="3.30.300.30">
    <property type="match status" value="1"/>
</dbReference>
<protein>
    <submittedName>
        <fullName evidence="5">AMP-dependent synthetase and ligase</fullName>
    </submittedName>
</protein>
<dbReference type="InterPro" id="IPR040097">
    <property type="entry name" value="FAAL/FAAC"/>
</dbReference>
<dbReference type="PANTHER" id="PTHR22754:SF32">
    <property type="entry name" value="DISCO-INTERACTING PROTEIN 2"/>
    <property type="match status" value="1"/>
</dbReference>
<dbReference type="EMBL" id="CP001351">
    <property type="protein sequence ID" value="ACL63067.1"/>
    <property type="molecule type" value="Genomic_DNA"/>
</dbReference>
<dbReference type="FunFam" id="3.40.50.12780:FF:000013">
    <property type="entry name" value="Long-chain-fatty-acid--AMP ligase FadD32"/>
    <property type="match status" value="1"/>
</dbReference>
<dbReference type="InterPro" id="IPR045851">
    <property type="entry name" value="AMP-bd_C_sf"/>
</dbReference>
<keyword evidence="3" id="KW-0812">Transmembrane</keyword>
<dbReference type="Pfam" id="PF00550">
    <property type="entry name" value="PP-binding"/>
    <property type="match status" value="1"/>
</dbReference>
<dbReference type="InterPro" id="IPR020845">
    <property type="entry name" value="AMP-binding_CS"/>
</dbReference>
<dbReference type="GO" id="GO:0005886">
    <property type="term" value="C:plasma membrane"/>
    <property type="evidence" value="ECO:0007669"/>
    <property type="project" value="TreeGrafter"/>
</dbReference>
<feature type="transmembrane region" description="Helical" evidence="3">
    <location>
        <begin position="713"/>
        <end position="732"/>
    </location>
</feature>